<evidence type="ECO:0000313" key="3">
    <source>
        <dbReference type="Proteomes" id="UP001079430"/>
    </source>
</evidence>
<dbReference type="PANTHER" id="PTHR43236:SF2">
    <property type="entry name" value="BLL0069 PROTEIN"/>
    <property type="match status" value="1"/>
</dbReference>
<name>A0ABT4KI97_9HYPH</name>
<dbReference type="InterPro" id="IPR052345">
    <property type="entry name" value="Rad_response_metalloprotease"/>
</dbReference>
<sequence>MRRPRRYSRWRTSWPTYGWGERHFQCDAGRSDLGTHKRVEKKCNQIAAEFLVPTARFRARWVKEDTLERNADRLAKLFKVSRIVIARRAFDLGLVNGSAYRRFYAIESAMWAPRHPRVRAGAISTTPFRCEMASISLTRS</sequence>
<keyword evidence="3" id="KW-1185">Reference proteome</keyword>
<dbReference type="PANTHER" id="PTHR43236">
    <property type="entry name" value="ANTITOXIN HIGA1"/>
    <property type="match status" value="1"/>
</dbReference>
<proteinExistence type="predicted"/>
<dbReference type="InterPro" id="IPR010359">
    <property type="entry name" value="IrrE_HExxH"/>
</dbReference>
<comment type="caution">
    <text evidence="2">The sequence shown here is derived from an EMBL/GenBank/DDBJ whole genome shotgun (WGS) entry which is preliminary data.</text>
</comment>
<protein>
    <submittedName>
        <fullName evidence="2">ImmA/IrrE family metallo-endopeptidase</fullName>
    </submittedName>
</protein>
<feature type="domain" description="IrrE N-terminal-like" evidence="1">
    <location>
        <begin position="36"/>
        <end position="89"/>
    </location>
</feature>
<dbReference type="Pfam" id="PF06114">
    <property type="entry name" value="Peptidase_M78"/>
    <property type="match status" value="1"/>
</dbReference>
<dbReference type="EMBL" id="JAPVOI010000004">
    <property type="protein sequence ID" value="MCZ4091699.1"/>
    <property type="molecule type" value="Genomic_DNA"/>
</dbReference>
<organism evidence="2 3">
    <name type="scientific">Sinorhizobium psoraleae</name>
    <dbReference type="NCBI Taxonomy" id="520838"/>
    <lineage>
        <taxon>Bacteria</taxon>
        <taxon>Pseudomonadati</taxon>
        <taxon>Pseudomonadota</taxon>
        <taxon>Alphaproteobacteria</taxon>
        <taxon>Hyphomicrobiales</taxon>
        <taxon>Rhizobiaceae</taxon>
        <taxon>Sinorhizobium/Ensifer group</taxon>
        <taxon>Sinorhizobium</taxon>
    </lineage>
</organism>
<evidence type="ECO:0000259" key="1">
    <source>
        <dbReference type="Pfam" id="PF06114"/>
    </source>
</evidence>
<reference evidence="2" key="1">
    <citation type="submission" date="2022-10" db="EMBL/GenBank/DDBJ databases">
        <title>Whole genome sequencing of three plant growth promoting bacteria isolated from Vachellia tortilis subsp. raddiana in Morocco.</title>
        <authorList>
            <person name="Hnini M."/>
            <person name="Zouagui R."/>
            <person name="Zouagui H."/>
            <person name="Chemao Elfihri M.-W."/>
            <person name="Ibrahimi A."/>
            <person name="Sbabou L."/>
            <person name="Aurag J."/>
        </authorList>
    </citation>
    <scope>NUCLEOTIDE SEQUENCE</scope>
    <source>
        <strain evidence="2">LMR678</strain>
    </source>
</reference>
<accession>A0ABT4KI97</accession>
<evidence type="ECO:0000313" key="2">
    <source>
        <dbReference type="EMBL" id="MCZ4091699.1"/>
    </source>
</evidence>
<gene>
    <name evidence="2" type="ORF">O3W52_16955</name>
</gene>
<dbReference type="RefSeq" id="WP_269281853.1">
    <property type="nucleotide sequence ID" value="NZ_JAPVOI010000004.1"/>
</dbReference>
<dbReference type="Proteomes" id="UP001079430">
    <property type="component" value="Unassembled WGS sequence"/>
</dbReference>